<dbReference type="InterPro" id="IPR036890">
    <property type="entry name" value="HATPase_C_sf"/>
</dbReference>
<keyword evidence="1" id="KW-0418">Kinase</keyword>
<evidence type="ECO:0000313" key="2">
    <source>
        <dbReference type="Proteomes" id="UP000233249"/>
    </source>
</evidence>
<evidence type="ECO:0000313" key="1">
    <source>
        <dbReference type="EMBL" id="PKF67971.1"/>
    </source>
</evidence>
<reference evidence="1 2" key="1">
    <citation type="submission" date="2017-12" db="EMBL/GenBank/DDBJ databases">
        <title>Corynebacterium mastitidis 16-1433 Genome.</title>
        <authorList>
            <person name="Gulvik C.A."/>
        </authorList>
    </citation>
    <scope>NUCLEOTIDE SEQUENCE [LARGE SCALE GENOMIC DNA]</scope>
    <source>
        <strain evidence="1 2">16-1433</strain>
    </source>
</reference>
<dbReference type="Proteomes" id="UP000233249">
    <property type="component" value="Unassembled WGS sequence"/>
</dbReference>
<dbReference type="GO" id="GO:0016301">
    <property type="term" value="F:kinase activity"/>
    <property type="evidence" value="ECO:0007669"/>
    <property type="project" value="UniProtKB-KW"/>
</dbReference>
<sequence>CGTGLVGMRERAAALGGTLHAGPTERGWLVRAELPLGEPR</sequence>
<dbReference type="Gene3D" id="3.30.565.10">
    <property type="entry name" value="Histidine kinase-like ATPase, C-terminal domain"/>
    <property type="match status" value="1"/>
</dbReference>
<protein>
    <submittedName>
        <fullName evidence="1">Two-component sensor histidine kinase</fullName>
    </submittedName>
</protein>
<organism evidence="1 2">
    <name type="scientific">Corynebacterium mastitidis</name>
    <dbReference type="NCBI Taxonomy" id="161890"/>
    <lineage>
        <taxon>Bacteria</taxon>
        <taxon>Bacillati</taxon>
        <taxon>Actinomycetota</taxon>
        <taxon>Actinomycetes</taxon>
        <taxon>Mycobacteriales</taxon>
        <taxon>Corynebacteriaceae</taxon>
        <taxon>Corynebacterium</taxon>
    </lineage>
</organism>
<proteinExistence type="predicted"/>
<gene>
    <name evidence="1" type="ORF">CXB45_09395</name>
</gene>
<dbReference type="EMBL" id="PJAF01000032">
    <property type="protein sequence ID" value="PKF67971.1"/>
    <property type="molecule type" value="Genomic_DNA"/>
</dbReference>
<keyword evidence="1" id="KW-0808">Transferase</keyword>
<comment type="caution">
    <text evidence="1">The sequence shown here is derived from an EMBL/GenBank/DDBJ whole genome shotgun (WGS) entry which is preliminary data.</text>
</comment>
<accession>A0A2N0X5L4</accession>
<name>A0A2N0X5L4_9CORY</name>
<feature type="non-terminal residue" evidence="1">
    <location>
        <position position="1"/>
    </location>
</feature>
<dbReference type="AlphaFoldDB" id="A0A2N0X5L4"/>